<dbReference type="PANTHER" id="PTHR30061">
    <property type="entry name" value="MALTOSE-BINDING PERIPLASMIC PROTEIN"/>
    <property type="match status" value="1"/>
</dbReference>
<dbReference type="RefSeq" id="WP_026800235.1">
    <property type="nucleotide sequence ID" value="NZ_AULI01000007.1"/>
</dbReference>
<dbReference type="OrthoDB" id="9766758at2"/>
<evidence type="ECO:0000256" key="5">
    <source>
        <dbReference type="RuleBase" id="RU365005"/>
    </source>
</evidence>
<dbReference type="GO" id="GO:0015768">
    <property type="term" value="P:maltose transport"/>
    <property type="evidence" value="ECO:0007669"/>
    <property type="project" value="TreeGrafter"/>
</dbReference>
<reference evidence="6 7" key="1">
    <citation type="submission" date="2013-08" db="EMBL/GenBank/DDBJ databases">
        <authorList>
            <person name="Huang J."/>
            <person name="Wang G."/>
        </authorList>
    </citation>
    <scope>NUCLEOTIDE SEQUENCE [LARGE SCALE GENOMIC DNA]</scope>
    <source>
        <strain evidence="6 7">JSM 076056</strain>
    </source>
</reference>
<sequence>MKKWTKLMLASSLAVGVLAACGPQDEGASSEGSSNEKPEKLIVWEDQDKGKALEAAADKFTEDTGIEIEYKEYNITEIQENLALDGNTSNAPDVVTMSHDGIGPSVTKGYLQELDIDDETKALYTESSMDAMTYKDKVYGLPKAVETTVFIYNKDKLAEAPETMDEVYEVSKEAVQEDGQYGFLSTWDNFYFSHGVFHGFGSYVFGEGDDASDIGLNNESAVEALNYIDKWYDEGLFPSGLLGENASDVMSGQFNDGNAVAVQNGPWAFKDYEENGINIGVSPMPKLPNGERQGTYMGVKGWFVTSFAAQNGTSEYAQQFVEYITNAENAKARYEMTAEIPPLKELIEDEAWVSENPYAAAVMEQSKFGIAMPAIPEMAEVWEPMATAVSTTATDKAEAQEALDDAVNVINQQIEANHSGN</sequence>
<accession>A0A0A5GNB1</accession>
<evidence type="ECO:0000256" key="2">
    <source>
        <dbReference type="ARBA" id="ARBA00022448"/>
    </source>
</evidence>
<dbReference type="GO" id="GO:0055052">
    <property type="term" value="C:ATP-binding cassette (ABC) transporter complex, substrate-binding subunit-containing"/>
    <property type="evidence" value="ECO:0007669"/>
    <property type="project" value="TreeGrafter"/>
</dbReference>
<organism evidence="6 7">
    <name type="scientific">Pontibacillus halophilus JSM 076056 = DSM 19796</name>
    <dbReference type="NCBI Taxonomy" id="1385510"/>
    <lineage>
        <taxon>Bacteria</taxon>
        <taxon>Bacillati</taxon>
        <taxon>Bacillota</taxon>
        <taxon>Bacilli</taxon>
        <taxon>Bacillales</taxon>
        <taxon>Bacillaceae</taxon>
        <taxon>Pontibacillus</taxon>
    </lineage>
</organism>
<dbReference type="GO" id="GO:1901982">
    <property type="term" value="F:maltose binding"/>
    <property type="evidence" value="ECO:0007669"/>
    <property type="project" value="TreeGrafter"/>
</dbReference>
<comment type="caution">
    <text evidence="6">The sequence shown here is derived from an EMBL/GenBank/DDBJ whole genome shotgun (WGS) entry which is preliminary data.</text>
</comment>
<keyword evidence="5" id="KW-0449">Lipoprotein</keyword>
<dbReference type="EMBL" id="AVPE01000005">
    <property type="protein sequence ID" value="KGX92650.1"/>
    <property type="molecule type" value="Genomic_DNA"/>
</dbReference>
<keyword evidence="4 5" id="KW-0732">Signal</keyword>
<evidence type="ECO:0000313" key="6">
    <source>
        <dbReference type="EMBL" id="KGX92650.1"/>
    </source>
</evidence>
<dbReference type="eggNOG" id="COG2182">
    <property type="taxonomic scope" value="Bacteria"/>
</dbReference>
<keyword evidence="3 5" id="KW-0762">Sugar transport</keyword>
<protein>
    <recommendedName>
        <fullName evidence="5">Maltodextrin-binding protein</fullName>
    </recommendedName>
</protein>
<evidence type="ECO:0000313" key="7">
    <source>
        <dbReference type="Proteomes" id="UP000030528"/>
    </source>
</evidence>
<feature type="signal peptide" evidence="5">
    <location>
        <begin position="1"/>
        <end position="19"/>
    </location>
</feature>
<proteinExistence type="inferred from homology"/>
<dbReference type="STRING" id="1385510.GCA_000425205_01830"/>
<dbReference type="PANTHER" id="PTHR30061:SF50">
    <property type="entry name" value="MALTOSE_MALTODEXTRIN-BINDING PERIPLASMIC PROTEIN"/>
    <property type="match status" value="1"/>
</dbReference>
<dbReference type="InterPro" id="IPR006059">
    <property type="entry name" value="SBP"/>
</dbReference>
<name>A0A0A5GNB1_9BACI</name>
<dbReference type="PROSITE" id="PS51257">
    <property type="entry name" value="PROKAR_LIPOPROTEIN"/>
    <property type="match status" value="1"/>
</dbReference>
<dbReference type="AlphaFoldDB" id="A0A0A5GNB1"/>
<evidence type="ECO:0000256" key="4">
    <source>
        <dbReference type="ARBA" id="ARBA00022729"/>
    </source>
</evidence>
<dbReference type="InterPro" id="IPR006060">
    <property type="entry name" value="Maltose/Cyclodextrin-bd"/>
</dbReference>
<dbReference type="GO" id="GO:0042956">
    <property type="term" value="P:maltodextrin transmembrane transport"/>
    <property type="evidence" value="ECO:0007669"/>
    <property type="project" value="TreeGrafter"/>
</dbReference>
<evidence type="ECO:0000256" key="1">
    <source>
        <dbReference type="ARBA" id="ARBA00008520"/>
    </source>
</evidence>
<gene>
    <name evidence="6" type="ORF">N781_15130</name>
</gene>
<dbReference type="SUPFAM" id="SSF53850">
    <property type="entry name" value="Periplasmic binding protein-like II"/>
    <property type="match status" value="1"/>
</dbReference>
<feature type="chain" id="PRO_5039742356" description="Maltodextrin-binding protein" evidence="5">
    <location>
        <begin position="20"/>
        <end position="421"/>
    </location>
</feature>
<dbReference type="PRINTS" id="PR00181">
    <property type="entry name" value="MALTOSEBP"/>
</dbReference>
<comment type="subcellular location">
    <subcellularLocation>
        <location evidence="5">Cell membrane</location>
        <topology evidence="5">Lipid-anchor</topology>
    </subcellularLocation>
</comment>
<comment type="similarity">
    <text evidence="1 5">Belongs to the bacterial solute-binding protein 1 family.</text>
</comment>
<keyword evidence="2 5" id="KW-0813">Transport</keyword>
<evidence type="ECO:0000256" key="3">
    <source>
        <dbReference type="ARBA" id="ARBA00022597"/>
    </source>
</evidence>
<keyword evidence="5" id="KW-0472">Membrane</keyword>
<dbReference type="Proteomes" id="UP000030528">
    <property type="component" value="Unassembled WGS sequence"/>
</dbReference>
<dbReference type="Gene3D" id="3.40.190.10">
    <property type="entry name" value="Periplasmic binding protein-like II"/>
    <property type="match status" value="2"/>
</dbReference>
<keyword evidence="7" id="KW-1185">Reference proteome</keyword>
<dbReference type="Pfam" id="PF13416">
    <property type="entry name" value="SBP_bac_8"/>
    <property type="match status" value="1"/>
</dbReference>
<keyword evidence="5" id="KW-1003">Cell membrane</keyword>
<dbReference type="GO" id="GO:0015144">
    <property type="term" value="F:carbohydrate transmembrane transporter activity"/>
    <property type="evidence" value="ECO:0007669"/>
    <property type="project" value="InterPro"/>
</dbReference>